<keyword evidence="2" id="KW-1185">Reference proteome</keyword>
<gene>
    <name evidence="1" type="ORF">FSCOSCO3_A023810</name>
</gene>
<name>A0AAV1NV45_SCOSC</name>
<accession>A0AAV1NV45</accession>
<proteinExistence type="predicted"/>
<dbReference type="AlphaFoldDB" id="A0AAV1NV45"/>
<dbReference type="Proteomes" id="UP001314229">
    <property type="component" value="Unassembled WGS sequence"/>
</dbReference>
<organism evidence="1 2">
    <name type="scientific">Scomber scombrus</name>
    <name type="common">Atlantic mackerel</name>
    <name type="synonym">Scomber vernalis</name>
    <dbReference type="NCBI Taxonomy" id="13677"/>
    <lineage>
        <taxon>Eukaryota</taxon>
        <taxon>Metazoa</taxon>
        <taxon>Chordata</taxon>
        <taxon>Craniata</taxon>
        <taxon>Vertebrata</taxon>
        <taxon>Euteleostomi</taxon>
        <taxon>Actinopterygii</taxon>
        <taxon>Neopterygii</taxon>
        <taxon>Teleostei</taxon>
        <taxon>Neoteleostei</taxon>
        <taxon>Acanthomorphata</taxon>
        <taxon>Pelagiaria</taxon>
        <taxon>Scombriformes</taxon>
        <taxon>Scombridae</taxon>
        <taxon>Scomber</taxon>
    </lineage>
</organism>
<comment type="caution">
    <text evidence="1">The sequence shown here is derived from an EMBL/GenBank/DDBJ whole genome shotgun (WGS) entry which is preliminary data.</text>
</comment>
<evidence type="ECO:0000313" key="1">
    <source>
        <dbReference type="EMBL" id="CAK6963188.1"/>
    </source>
</evidence>
<protein>
    <submittedName>
        <fullName evidence="1">Uncharacterized protein</fullName>
    </submittedName>
</protein>
<sequence>MADKAHQPNLIVKACLNTPGVQRETLSKVLTRQRENAKKKKRFWVSCCPVAQQSETCLLPQVVTQENVKL</sequence>
<dbReference type="EMBL" id="CAWUFR010000063">
    <property type="protein sequence ID" value="CAK6963188.1"/>
    <property type="molecule type" value="Genomic_DNA"/>
</dbReference>
<reference evidence="1 2" key="1">
    <citation type="submission" date="2024-01" db="EMBL/GenBank/DDBJ databases">
        <authorList>
            <person name="Alioto T."/>
            <person name="Alioto T."/>
            <person name="Gomez Garrido J."/>
        </authorList>
    </citation>
    <scope>NUCLEOTIDE SEQUENCE [LARGE SCALE GENOMIC DNA]</scope>
</reference>
<evidence type="ECO:0000313" key="2">
    <source>
        <dbReference type="Proteomes" id="UP001314229"/>
    </source>
</evidence>